<dbReference type="Proteomes" id="UP001055072">
    <property type="component" value="Unassembled WGS sequence"/>
</dbReference>
<organism evidence="1 2">
    <name type="scientific">Irpex rosettiformis</name>
    <dbReference type="NCBI Taxonomy" id="378272"/>
    <lineage>
        <taxon>Eukaryota</taxon>
        <taxon>Fungi</taxon>
        <taxon>Dikarya</taxon>
        <taxon>Basidiomycota</taxon>
        <taxon>Agaricomycotina</taxon>
        <taxon>Agaricomycetes</taxon>
        <taxon>Polyporales</taxon>
        <taxon>Irpicaceae</taxon>
        <taxon>Irpex</taxon>
    </lineage>
</organism>
<evidence type="ECO:0000313" key="1">
    <source>
        <dbReference type="EMBL" id="KAI0083626.1"/>
    </source>
</evidence>
<name>A0ACB8TNR1_9APHY</name>
<protein>
    <submittedName>
        <fullName evidence="1">Uncharacterized protein</fullName>
    </submittedName>
</protein>
<gene>
    <name evidence="1" type="ORF">BDY19DRAFT_620149</name>
</gene>
<comment type="caution">
    <text evidence="1">The sequence shown here is derived from an EMBL/GenBank/DDBJ whole genome shotgun (WGS) entry which is preliminary data.</text>
</comment>
<accession>A0ACB8TNR1</accession>
<evidence type="ECO:0000313" key="2">
    <source>
        <dbReference type="Proteomes" id="UP001055072"/>
    </source>
</evidence>
<dbReference type="EMBL" id="MU274958">
    <property type="protein sequence ID" value="KAI0083626.1"/>
    <property type="molecule type" value="Genomic_DNA"/>
</dbReference>
<keyword evidence="2" id="KW-1185">Reference proteome</keyword>
<proteinExistence type="predicted"/>
<sequence length="276" mass="32309">MLTLYEYCLTFSQERELIWRRKISVVSILFLINRYALILQGIFNTIKLSIWIEYYTDSEGWVDGLPQACAVVSWFGVACEYLISLAFSVFSAVRTYAIWEHDKRILAILLVLGSMYGGCSIYGMTKLTSPLPTHGCLLYANISRSLTRPSGAADVLLSGYQQWLSFRNCYRYSHMDKDHPYNTRLKTFRPKLRPNVGIRHLPRRFIKLCNHFHAVYHCVTFLCLGAIFLHNNAERYVRLYYRLETHISFETRLRTHGWGYRIKLLVAHPRHITHSI</sequence>
<reference evidence="1" key="1">
    <citation type="journal article" date="2021" name="Environ. Microbiol.">
        <title>Gene family expansions and transcriptome signatures uncover fungal adaptations to wood decay.</title>
        <authorList>
            <person name="Hage H."/>
            <person name="Miyauchi S."/>
            <person name="Viragh M."/>
            <person name="Drula E."/>
            <person name="Min B."/>
            <person name="Chaduli D."/>
            <person name="Navarro D."/>
            <person name="Favel A."/>
            <person name="Norest M."/>
            <person name="Lesage-Meessen L."/>
            <person name="Balint B."/>
            <person name="Merenyi Z."/>
            <person name="de Eugenio L."/>
            <person name="Morin E."/>
            <person name="Martinez A.T."/>
            <person name="Baldrian P."/>
            <person name="Stursova M."/>
            <person name="Martinez M.J."/>
            <person name="Novotny C."/>
            <person name="Magnuson J.K."/>
            <person name="Spatafora J.W."/>
            <person name="Maurice S."/>
            <person name="Pangilinan J."/>
            <person name="Andreopoulos W."/>
            <person name="LaButti K."/>
            <person name="Hundley H."/>
            <person name="Na H."/>
            <person name="Kuo A."/>
            <person name="Barry K."/>
            <person name="Lipzen A."/>
            <person name="Henrissat B."/>
            <person name="Riley R."/>
            <person name="Ahrendt S."/>
            <person name="Nagy L.G."/>
            <person name="Grigoriev I.V."/>
            <person name="Martin F."/>
            <person name="Rosso M.N."/>
        </authorList>
    </citation>
    <scope>NUCLEOTIDE SEQUENCE</scope>
    <source>
        <strain evidence="1">CBS 384.51</strain>
    </source>
</reference>